<organism evidence="12 13">
    <name type="scientific">Babesia duncani</name>
    <dbReference type="NCBI Taxonomy" id="323732"/>
    <lineage>
        <taxon>Eukaryota</taxon>
        <taxon>Sar</taxon>
        <taxon>Alveolata</taxon>
        <taxon>Apicomplexa</taxon>
        <taxon>Aconoidasida</taxon>
        <taxon>Piroplasmida</taxon>
        <taxon>Babesiidae</taxon>
        <taxon>Babesia</taxon>
    </lineage>
</organism>
<sequence>MSENVEDLDLVVVLAPPSSPLYKQHVFNTLNKYLFGDHDKNEIMSRLLAIKGKSSFCTTKWIGECVAIKCVTCQGDPTCAICLDCFFESNHVGHQFKLTNTFGGCCDCGDSTAWKQSGTCSRHGQMIEFELNELNCFDDKFLQRLSTILRHCVKYMRHTFYQLNGLREISFVSIVEFMGDLLRIDPGFRCLFSCHLTDATIKLWITQHQFLPVEAQRAMNSLWLSMLLSPKFKKRFADCYYQAYVISYLPNRESKDWSIANLSVQLFTYPEFALKVVHQGFLGKVLSPILDSMYHSATFGVLHFQAFDQNVFSTYMRVMGDMGYLLSHVEVFDYLLENPKAAGPIFNAMRSMHYMNCIEFRNEHILYELTGCRTAFAVDSAFTEAVTEFLDYTKSVPVNRMIYFYRVLNNYINENLDTLKQNLHLENHYRSFHIPLIRFLGGIIQIDWIIRVARLKFDKMSKNHPQSDYLKSLVTVLEEYSVGADGTRDSKDDELDDSIALRSLNLFDEEVIVFALQCTIATIRFSQEIRNNIWVYSGEEMNLQYDMYNSCRLFSRDVHSLQVFSLILALKRMDGQLLAFIYKEVFQDYEEGDMDYNNICSYIFNIVNPQHVVKDYPDFFRRQYPPPLQPLVDVEVKIYCYFYILYLLVQGTCITLVTNYPPSFRKKEYIERLPLFIYMDVVCALCNGVREYPELLAKVQKRWKHHPNLEDIIEDVCVISHSRINDKTYVRLKRDKFNYIDVLWAPHELSNYQSILDDAKGSHISYLGPDYHFYNRQCHGLQRLMLEMMGGNKFFNIILRLYSIFSIHNLQEEIQNECKSILEFKMGPICAGKPPSDLLGEFENLLLHSLKMIKSIFDNYTISNTDRVMELIQILEGVSTKMDDDVGVAAYKYFIDQIRNKYNLPLASARVEVQPLLDVKQLQQEYLERFRAKQQAQLLAMEKKFEIEVKDAAKGRIPIEEQICVLCREEATIDKPMVYMCTISRNSILRRCVSGIGSYNIRASFPLSNSILATCGHMAHQDCILRHSSSETQWETFVRYRISKSPDEFFCPVCKGYCNFILSTGLNHLVAHVNWKACTSTLSISTPTIAKYEPYPQYTHFFQCRWEMEIQDSETVSITKQLLPNSNPLPLRCRECSLENHLVTDNPPSCDATCMENVITIHQVWKSERNQKLEMQVGDALHRMFEEYKLTNEVADLPIYFSNYHIPRAIGNRYCRDIFSCRPTFFGVHNWRHVNAGIKLDPLLWLLYNECLATFTVKRDRLLTPNSIFAALINWVAQHRTSFFEPYSQWKEAPLVKYMTLSEDLMSQSPTKMAFPSLTSAYNGETNFSEVLMQQASTEQIQQLVSNLPINTDTGQDPNIETSHVMPGLYINSAYPESAREFAKLASKAAVKKIDVLNFLGSTLYPSPWSIDIIREWLLYYFSNYVADPLEIQSQAFYFLWIGSMQVMERFVLEALKSRYISWLKDAATDETAATLNRMAMVEYCYKHWLEPEVTFGNIPVNLDNIKWMDFDKHRSAFAGQNRLLLNVESDPVSDLSLELSGSVVVTEEMAAIHNEIIKAIMVPLPTGHSREELEQNEEIAAQFLLSQINKLIEIRDLHAASSFANHGDKFQKLLRFVIDNKVNDPEVLEFIKRRKFQESPDPHQSNKEEKRVFKNDLSTTHINKVAGEWDMYTGSDFSRRLNQELYRHHINVPMFEIFRMWVPKPRHLISFLSGDVAQEIYNSKLSAADQEVGLYPHVAKVLEHVWTQLHNQGLLGPFQDQYVNSLWKQIQETLALYLDVVFWILQVRNPNLEAMKQVAEASSIEKFNSLIRYLELSQLITSENCKAICSRIFDPTVALVLRLQSNIGLETEAPLVCNYSRFEFKLPMDPWDLIRNVSKRHCPHCGSRPQDPALCLLCNSVFCASGTCSAPPSAQIDEYRLSSQVLSLGFSNSDMSSTLHALVIHGKNCGGGQCIYLQPYSSKCLYLDMRRMAHGDFLYADAKGIDDLTRRHGPMKLCESRVESIINLYSQGKMAQAIFNVTRPFQ</sequence>
<dbReference type="Proteomes" id="UP001214638">
    <property type="component" value="Unassembled WGS sequence"/>
</dbReference>
<comment type="catalytic activity">
    <reaction evidence="1 10">
        <text>S-ubiquitinyl-[E2 ubiquitin-conjugating enzyme]-L-cysteine + [acceptor protein]-L-lysine = [E2 ubiquitin-conjugating enzyme]-L-cysteine + N(6)-ubiquitinyl-[acceptor protein]-L-lysine.</text>
        <dbReference type="EC" id="2.3.2.27"/>
    </reaction>
</comment>
<feature type="domain" description="UBR-type" evidence="11">
    <location>
        <begin position="55"/>
        <end position="125"/>
    </location>
</feature>
<keyword evidence="4 10" id="KW-0479">Metal-binding</keyword>
<comment type="caution">
    <text evidence="12">The sequence shown here is derived from an EMBL/GenBank/DDBJ whole genome shotgun (WGS) entry which is preliminary data.</text>
</comment>
<dbReference type="PANTHER" id="PTHR21497">
    <property type="entry name" value="UBIQUITIN LIGASE E3 ALPHA-RELATED"/>
    <property type="match status" value="1"/>
</dbReference>
<dbReference type="GO" id="GO:0061630">
    <property type="term" value="F:ubiquitin protein ligase activity"/>
    <property type="evidence" value="ECO:0007669"/>
    <property type="project" value="UniProtKB-UniRule"/>
</dbReference>
<reference evidence="12" key="1">
    <citation type="journal article" date="2023" name="Nat. Microbiol.">
        <title>Babesia duncani multi-omics identifies virulence factors and drug targets.</title>
        <authorList>
            <person name="Singh P."/>
            <person name="Lonardi S."/>
            <person name="Liang Q."/>
            <person name="Vydyam P."/>
            <person name="Khabirova E."/>
            <person name="Fang T."/>
            <person name="Gihaz S."/>
            <person name="Thekkiniath J."/>
            <person name="Munshi M."/>
            <person name="Abel S."/>
            <person name="Ciampossin L."/>
            <person name="Batugedara G."/>
            <person name="Gupta M."/>
            <person name="Lu X.M."/>
            <person name="Lenz T."/>
            <person name="Chakravarty S."/>
            <person name="Cornillot E."/>
            <person name="Hu Y."/>
            <person name="Ma W."/>
            <person name="Gonzalez L.M."/>
            <person name="Sanchez S."/>
            <person name="Estrada K."/>
            <person name="Sanchez-Flores A."/>
            <person name="Montero E."/>
            <person name="Harb O.S."/>
            <person name="Le Roch K.G."/>
            <person name="Mamoun C.B."/>
        </authorList>
    </citation>
    <scope>NUCLEOTIDE SEQUENCE</scope>
    <source>
        <strain evidence="12">WA1</strain>
    </source>
</reference>
<protein>
    <recommendedName>
        <fullName evidence="10">E3 ubiquitin-protein ligase</fullName>
        <ecNumber evidence="10">2.3.2.27</ecNumber>
    </recommendedName>
</protein>
<dbReference type="GO" id="GO:0000151">
    <property type="term" value="C:ubiquitin ligase complex"/>
    <property type="evidence" value="ECO:0007669"/>
    <property type="project" value="TreeGrafter"/>
</dbReference>
<dbReference type="InterPro" id="IPR044046">
    <property type="entry name" value="E3_ligase_UBR-like_C"/>
</dbReference>
<evidence type="ECO:0000256" key="2">
    <source>
        <dbReference type="ARBA" id="ARBA00004906"/>
    </source>
</evidence>
<dbReference type="EMBL" id="JALLKP010000001">
    <property type="protein sequence ID" value="KAK2198461.1"/>
    <property type="molecule type" value="Genomic_DNA"/>
</dbReference>
<keyword evidence="5 10" id="KW-0863">Zinc-finger</keyword>
<keyword evidence="3 10" id="KW-0808">Transferase</keyword>
<comment type="similarity">
    <text evidence="8 10">Belongs to the E3 ubiquitin-protein ligase UBR1-like family.</text>
</comment>
<dbReference type="PROSITE" id="PS51157">
    <property type="entry name" value="ZF_UBR"/>
    <property type="match status" value="1"/>
</dbReference>
<dbReference type="GO" id="GO:0016567">
    <property type="term" value="P:protein ubiquitination"/>
    <property type="evidence" value="ECO:0007669"/>
    <property type="project" value="UniProtKB-UniRule"/>
</dbReference>
<evidence type="ECO:0000256" key="8">
    <source>
        <dbReference type="ARBA" id="ARBA00046341"/>
    </source>
</evidence>
<dbReference type="EC" id="2.3.2.27" evidence="10"/>
<evidence type="ECO:0000313" key="12">
    <source>
        <dbReference type="EMBL" id="KAK2198461.1"/>
    </source>
</evidence>
<dbReference type="Pfam" id="PF02207">
    <property type="entry name" value="zf-UBR"/>
    <property type="match status" value="1"/>
</dbReference>
<dbReference type="Gene3D" id="2.10.110.30">
    <property type="match status" value="1"/>
</dbReference>
<dbReference type="PANTHER" id="PTHR21497:SF24">
    <property type="entry name" value="E3 UBIQUITIN-PROTEIN LIGASE UBR1"/>
    <property type="match status" value="1"/>
</dbReference>
<dbReference type="GO" id="GO:0005737">
    <property type="term" value="C:cytoplasm"/>
    <property type="evidence" value="ECO:0007669"/>
    <property type="project" value="TreeGrafter"/>
</dbReference>
<dbReference type="InterPro" id="IPR003126">
    <property type="entry name" value="Znf_UBR"/>
</dbReference>
<evidence type="ECO:0000256" key="4">
    <source>
        <dbReference type="ARBA" id="ARBA00022723"/>
    </source>
</evidence>
<dbReference type="CDD" id="cd19673">
    <property type="entry name" value="UBR-box_UBR3"/>
    <property type="match status" value="1"/>
</dbReference>
<comment type="function">
    <text evidence="10">Ubiquitin ligase protein which is a component of the N-end rule pathway. Recognizes and binds to proteins bearing specific N-terminal residues that are destabilizing according to the N-end rule, leading to their ubiquitination and subsequent degradation.</text>
</comment>
<evidence type="ECO:0000259" key="11">
    <source>
        <dbReference type="PROSITE" id="PS51157"/>
    </source>
</evidence>
<evidence type="ECO:0000256" key="9">
    <source>
        <dbReference type="PROSITE-ProRule" id="PRU00508"/>
    </source>
</evidence>
<dbReference type="GeneID" id="94335774"/>
<evidence type="ECO:0000256" key="10">
    <source>
        <dbReference type="RuleBase" id="RU366018"/>
    </source>
</evidence>
<comment type="pathway">
    <text evidence="2 10">Protein modification; protein ubiquitination.</text>
</comment>
<dbReference type="SMART" id="SM00396">
    <property type="entry name" value="ZnF_UBR1"/>
    <property type="match status" value="1"/>
</dbReference>
<feature type="zinc finger region" description="UBR-type" evidence="9">
    <location>
        <begin position="55"/>
        <end position="125"/>
    </location>
</feature>
<accession>A0AAD9UQU4</accession>
<dbReference type="GO" id="GO:0008270">
    <property type="term" value="F:zinc ion binding"/>
    <property type="evidence" value="ECO:0007669"/>
    <property type="project" value="UniProtKB-UniRule"/>
</dbReference>
<keyword evidence="6 10" id="KW-0833">Ubl conjugation pathway</keyword>
<keyword evidence="13" id="KW-1185">Reference proteome</keyword>
<dbReference type="GO" id="GO:0071596">
    <property type="term" value="P:ubiquitin-dependent protein catabolic process via the N-end rule pathway"/>
    <property type="evidence" value="ECO:0007669"/>
    <property type="project" value="UniProtKB-UniRule"/>
</dbReference>
<evidence type="ECO:0000313" key="13">
    <source>
        <dbReference type="Proteomes" id="UP001214638"/>
    </source>
</evidence>
<dbReference type="KEGG" id="bdw:94335774"/>
<evidence type="ECO:0000256" key="3">
    <source>
        <dbReference type="ARBA" id="ARBA00022679"/>
    </source>
</evidence>
<evidence type="ECO:0000256" key="7">
    <source>
        <dbReference type="ARBA" id="ARBA00022833"/>
    </source>
</evidence>
<dbReference type="RefSeq" id="XP_067805303.1">
    <property type="nucleotide sequence ID" value="XM_067946512.1"/>
</dbReference>
<evidence type="ECO:0000256" key="1">
    <source>
        <dbReference type="ARBA" id="ARBA00000900"/>
    </source>
</evidence>
<dbReference type="FunFam" id="2.10.110.30:FF:000002">
    <property type="entry name" value="Putative e3 ubiquitin-protein ligase ubr3"/>
    <property type="match status" value="1"/>
</dbReference>
<evidence type="ECO:0000256" key="5">
    <source>
        <dbReference type="ARBA" id="ARBA00022771"/>
    </source>
</evidence>
<dbReference type="InterPro" id="IPR039164">
    <property type="entry name" value="UBR1-like"/>
</dbReference>
<name>A0AAD9UQU4_9APIC</name>
<dbReference type="Pfam" id="PF18995">
    <property type="entry name" value="PRT6_C"/>
    <property type="match status" value="1"/>
</dbReference>
<keyword evidence="7 10" id="KW-0862">Zinc</keyword>
<proteinExistence type="inferred from homology"/>
<evidence type="ECO:0000256" key="6">
    <source>
        <dbReference type="ARBA" id="ARBA00022786"/>
    </source>
</evidence>
<gene>
    <name evidence="12" type="ORF">BdWA1_001476</name>
</gene>